<evidence type="ECO:0000313" key="3">
    <source>
        <dbReference type="EMBL" id="MBV7392493.1"/>
    </source>
</evidence>
<protein>
    <submittedName>
        <fullName evidence="3">IS3 family transposase</fullName>
    </submittedName>
</protein>
<comment type="caution">
    <text evidence="3">The sequence shown here is derived from an EMBL/GenBank/DDBJ whole genome shotgun (WGS) entry which is preliminary data.</text>
</comment>
<dbReference type="Pfam" id="PF13333">
    <property type="entry name" value="rve_2"/>
    <property type="match status" value="1"/>
</dbReference>
<dbReference type="InterPro" id="IPR025948">
    <property type="entry name" value="HTH-like_dom"/>
</dbReference>
<dbReference type="Pfam" id="PF13276">
    <property type="entry name" value="HTH_21"/>
    <property type="match status" value="1"/>
</dbReference>
<organism evidence="3 4">
    <name type="scientific">Enterococcus alishanensis</name>
    <dbReference type="NCBI Taxonomy" id="1303817"/>
    <lineage>
        <taxon>Bacteria</taxon>
        <taxon>Bacillati</taxon>
        <taxon>Bacillota</taxon>
        <taxon>Bacilli</taxon>
        <taxon>Lactobacillales</taxon>
        <taxon>Enterococcaceae</taxon>
        <taxon>Enterococcus</taxon>
    </lineage>
</organism>
<evidence type="ECO:0000259" key="2">
    <source>
        <dbReference type="PROSITE" id="PS50994"/>
    </source>
</evidence>
<keyword evidence="4" id="KW-1185">Reference proteome</keyword>
<accession>A0ABS6THS0</accession>
<dbReference type="Pfam" id="PF00665">
    <property type="entry name" value="rve"/>
    <property type="match status" value="1"/>
</dbReference>
<proteinExistence type="predicted"/>
<comment type="function">
    <text evidence="1">Involved in the transposition of the insertion sequence.</text>
</comment>
<dbReference type="PANTHER" id="PTHR46889">
    <property type="entry name" value="TRANSPOSASE INSF FOR INSERTION SEQUENCE IS3B-RELATED"/>
    <property type="match status" value="1"/>
</dbReference>
<evidence type="ECO:0000256" key="1">
    <source>
        <dbReference type="ARBA" id="ARBA00002286"/>
    </source>
</evidence>
<reference evidence="3 4" key="1">
    <citation type="submission" date="2021-06" db="EMBL/GenBank/DDBJ databases">
        <title>Enterococcus alishanensis sp. nov., a novel lactic acid bacterium isolated from fresh coffee beans.</title>
        <authorList>
            <person name="Chen Y.-S."/>
        </authorList>
    </citation>
    <scope>NUCLEOTIDE SEQUENCE [LARGE SCALE GENOMIC DNA]</scope>
    <source>
        <strain evidence="3 4">ALS3</strain>
    </source>
</reference>
<dbReference type="Proteomes" id="UP000774130">
    <property type="component" value="Unassembled WGS sequence"/>
</dbReference>
<dbReference type="InterPro" id="IPR050900">
    <property type="entry name" value="Transposase_IS3/IS150/IS904"/>
</dbReference>
<dbReference type="InterPro" id="IPR001584">
    <property type="entry name" value="Integrase_cat-core"/>
</dbReference>
<name>A0ABS6THS0_9ENTE</name>
<evidence type="ECO:0000313" key="4">
    <source>
        <dbReference type="Proteomes" id="UP000774130"/>
    </source>
</evidence>
<dbReference type="InterPro" id="IPR048020">
    <property type="entry name" value="Transpos_IS3"/>
</dbReference>
<dbReference type="EMBL" id="JAHUZB010000014">
    <property type="protein sequence ID" value="MBV7392493.1"/>
    <property type="molecule type" value="Genomic_DNA"/>
</dbReference>
<feature type="domain" description="Integrase catalytic" evidence="2">
    <location>
        <begin position="121"/>
        <end position="283"/>
    </location>
</feature>
<dbReference type="PROSITE" id="PS50994">
    <property type="entry name" value="INTEGRASE"/>
    <property type="match status" value="1"/>
</dbReference>
<gene>
    <name evidence="3" type="ORF">KUA55_17725</name>
</gene>
<sequence>MAITELNSSKGYSIEKLCELASVSRSGYYKWKNKVPSQSELNNEKLAQQIRRIFTNSDSTFGVVRIQCALKRELKLTIDVKKIRRLMRLMGLFPQIRRKRPVWQRITPMYTADNIIKREFETSAPNQKWFTDVSYLFYGDHQRAYISAIIDRFDMSIVSYVISEKNDNELVMGTIKQALDNNPAAQPIIHSDRGFQYTSNEYHQLKKHYQFEVSMSEAGKCLDNQPIESFWGVLKSEYYYRKDFDTFESLKDGITEYIDFYHTKRYVPKFDGLTPFEYREKHA</sequence>
<dbReference type="RefSeq" id="WP_218327707.1">
    <property type="nucleotide sequence ID" value="NZ_JAHUZB010000014.1"/>
</dbReference>
<dbReference type="PANTHER" id="PTHR46889:SF5">
    <property type="entry name" value="INTEGRASE PROTEIN"/>
    <property type="match status" value="1"/>
</dbReference>
<dbReference type="NCBIfam" id="NF033516">
    <property type="entry name" value="transpos_IS3"/>
    <property type="match status" value="1"/>
</dbReference>